<protein>
    <submittedName>
        <fullName evidence="1">Uncharacterized protein</fullName>
    </submittedName>
</protein>
<evidence type="ECO:0000313" key="2">
    <source>
        <dbReference type="Proteomes" id="UP001634394"/>
    </source>
</evidence>
<dbReference type="Proteomes" id="UP001634394">
    <property type="component" value="Unassembled WGS sequence"/>
</dbReference>
<name>A0ABD3VU29_SINWO</name>
<keyword evidence="2" id="KW-1185">Reference proteome</keyword>
<feature type="non-terminal residue" evidence="1">
    <location>
        <position position="1"/>
    </location>
</feature>
<dbReference type="AlphaFoldDB" id="A0ABD3VU29"/>
<sequence>LPRPPPPIVGKVTHYNLELYWDETLRKAYEDVNVKEEGRIRICLQEQDKHGNWGNIY</sequence>
<dbReference type="EMBL" id="JBJQND010000010">
    <property type="protein sequence ID" value="KAL3864043.1"/>
    <property type="molecule type" value="Genomic_DNA"/>
</dbReference>
<accession>A0ABD3VU29</accession>
<organism evidence="1 2">
    <name type="scientific">Sinanodonta woodiana</name>
    <name type="common">Chinese pond mussel</name>
    <name type="synonym">Anodonta woodiana</name>
    <dbReference type="NCBI Taxonomy" id="1069815"/>
    <lineage>
        <taxon>Eukaryota</taxon>
        <taxon>Metazoa</taxon>
        <taxon>Spiralia</taxon>
        <taxon>Lophotrochozoa</taxon>
        <taxon>Mollusca</taxon>
        <taxon>Bivalvia</taxon>
        <taxon>Autobranchia</taxon>
        <taxon>Heteroconchia</taxon>
        <taxon>Palaeoheterodonta</taxon>
        <taxon>Unionida</taxon>
        <taxon>Unionoidea</taxon>
        <taxon>Unionidae</taxon>
        <taxon>Unioninae</taxon>
        <taxon>Sinanodonta</taxon>
    </lineage>
</organism>
<comment type="caution">
    <text evidence="1">The sequence shown here is derived from an EMBL/GenBank/DDBJ whole genome shotgun (WGS) entry which is preliminary data.</text>
</comment>
<proteinExistence type="predicted"/>
<reference evidence="1 2" key="1">
    <citation type="submission" date="2024-11" db="EMBL/GenBank/DDBJ databases">
        <title>Chromosome-level genome assembly of the freshwater bivalve Anodonta woodiana.</title>
        <authorList>
            <person name="Chen X."/>
        </authorList>
    </citation>
    <scope>NUCLEOTIDE SEQUENCE [LARGE SCALE GENOMIC DNA]</scope>
    <source>
        <strain evidence="1">MN2024</strain>
        <tissue evidence="1">Gills</tissue>
    </source>
</reference>
<feature type="non-terminal residue" evidence="1">
    <location>
        <position position="57"/>
    </location>
</feature>
<evidence type="ECO:0000313" key="1">
    <source>
        <dbReference type="EMBL" id="KAL3864043.1"/>
    </source>
</evidence>
<gene>
    <name evidence="1" type="ORF">ACJMK2_005755</name>
</gene>